<comment type="caution">
    <text evidence="1">The sequence shown here is derived from an EMBL/GenBank/DDBJ whole genome shotgun (WGS) entry which is preliminary data.</text>
</comment>
<proteinExistence type="predicted"/>
<dbReference type="Proteomes" id="UP001065298">
    <property type="component" value="Chromosome 4"/>
</dbReference>
<organism evidence="1 2">
    <name type="scientific">Fusarium keratoplasticum</name>
    <dbReference type="NCBI Taxonomy" id="1328300"/>
    <lineage>
        <taxon>Eukaryota</taxon>
        <taxon>Fungi</taxon>
        <taxon>Dikarya</taxon>
        <taxon>Ascomycota</taxon>
        <taxon>Pezizomycotina</taxon>
        <taxon>Sordariomycetes</taxon>
        <taxon>Hypocreomycetidae</taxon>
        <taxon>Hypocreales</taxon>
        <taxon>Nectriaceae</taxon>
        <taxon>Fusarium</taxon>
        <taxon>Fusarium solani species complex</taxon>
    </lineage>
</organism>
<gene>
    <name evidence="1" type="ORF">NCS57_00572300</name>
</gene>
<dbReference type="EMBL" id="CM046506">
    <property type="protein sequence ID" value="KAI8670988.1"/>
    <property type="molecule type" value="Genomic_DNA"/>
</dbReference>
<keyword evidence="2" id="KW-1185">Reference proteome</keyword>
<evidence type="ECO:0000313" key="1">
    <source>
        <dbReference type="EMBL" id="KAI8670988.1"/>
    </source>
</evidence>
<evidence type="ECO:0000313" key="2">
    <source>
        <dbReference type="Proteomes" id="UP001065298"/>
    </source>
</evidence>
<name>A0ACC0QZU4_9HYPO</name>
<reference evidence="1" key="1">
    <citation type="submission" date="2022-06" db="EMBL/GenBank/DDBJ databases">
        <title>Fusarium solani species complex genomes reveal bases of compartmentalisation and animal pathogenesis.</title>
        <authorList>
            <person name="Tsai I.J."/>
        </authorList>
    </citation>
    <scope>NUCLEOTIDE SEQUENCE</scope>
    <source>
        <strain evidence="1">Fu6.1</strain>
    </source>
</reference>
<sequence length="645" mass="70832">MSHLDKEAKRMLSPQLDQLNTKRSRSVYIVEESPGGTMREMDPTDHHPPVPGSSASGHADAPQAEAGPSTPAPVFESSSSGSSGVDNLGSNDSTPKAKVVNDNSATPRAGPSNSGKKASPKIADQALPPQPLHRVAPNYDLSEEHLKKLTVREKLRKGIAMNFAQSLSLGEALRDKANTEGGLESAITITGMMQRLDMEKNMDPELSHSHFLRRGLNEVDMVNRALTNKRPGAGEPDNYRSLRTQHYFSRLPSVVAASERLQAITGSANYHRFEPGPMPGRPFGQIMLVEDFDPVKDLPQVGKTSDATSGLMAHLWSGCAKYGYKKLELDSLVFKQNIRESRLVKRSVPGSEWNSPDLDPHTIMSLDAQKGSITIYQSLIALPDGRLQNWTWFRIRKPIVDIDGAVPSALVDMHHSVLVFAAPSSQIEKTEHKDENERPQTAKKASQIPSLGDFSQLKLTPYTKTPGRQLTLEWKFTKDGLPSFAISPLPNHIRARGFPPDFLWVDCAPYYNGRDSWWKTVRDLAKNDRGHWDFIQQQMASNLCFVEVKSKHGAEWTTVYPESRDNTTVDVKGKGKAVDNGNTNINQANVNMNTNANASVAARAGPSANNDGISGSTMPSASGPGVRRRGKKVRASGLRNEVRQD</sequence>
<protein>
    <submittedName>
        <fullName evidence="1">Uncharacterized protein</fullName>
    </submittedName>
</protein>
<accession>A0ACC0QZU4</accession>